<proteinExistence type="predicted"/>
<protein>
    <submittedName>
        <fullName evidence="2">Uncharacterized protein</fullName>
    </submittedName>
</protein>
<dbReference type="AlphaFoldDB" id="A0A7U9H932"/>
<dbReference type="EMBL" id="CM001889">
    <property type="protein sequence ID" value="EOY45243.1"/>
    <property type="molecule type" value="Genomic_DNA"/>
</dbReference>
<name>A0A7U9H932_STRLI</name>
<reference evidence="3" key="1">
    <citation type="journal article" date="2013" name="Genome Biol. Evol.">
        <title>The genome sequence of Streptomyces lividans 66 reveals a novel tRNA-dependent peptide biosynthetic system within a metal-related genomic island.</title>
        <authorList>
            <person name="Cruz-Morales P."/>
            <person name="Vijgenboom E."/>
            <person name="Iruegas-Bocardo F."/>
            <person name="Girard G."/>
            <person name="Yanez-Guerra L.A."/>
            <person name="Ramos-Aboites H.E."/>
            <person name="Pernodet J.L."/>
            <person name="Anne J."/>
            <person name="van Wezel G.P."/>
            <person name="Barona-Gomez F."/>
        </authorList>
    </citation>
    <scope>NUCLEOTIDE SEQUENCE [LARGE SCALE GENOMIC DNA]</scope>
    <source>
        <strain evidence="3">1326</strain>
    </source>
</reference>
<gene>
    <name evidence="2" type="ORF">SLI_0524</name>
</gene>
<feature type="region of interest" description="Disordered" evidence="1">
    <location>
        <begin position="17"/>
        <end position="44"/>
    </location>
</feature>
<sequence>MPSWRRTYSLGHERLKETNDSSVVNNVRGGHWQVMPPRTARRQE</sequence>
<dbReference type="Proteomes" id="UP000014062">
    <property type="component" value="Chromosome"/>
</dbReference>
<evidence type="ECO:0000313" key="2">
    <source>
        <dbReference type="EMBL" id="EOY45243.1"/>
    </source>
</evidence>
<evidence type="ECO:0000313" key="3">
    <source>
        <dbReference type="Proteomes" id="UP000014062"/>
    </source>
</evidence>
<evidence type="ECO:0000256" key="1">
    <source>
        <dbReference type="SAM" id="MobiDB-lite"/>
    </source>
</evidence>
<organism evidence="2 3">
    <name type="scientific">Streptomyces lividans 1326</name>
    <dbReference type="NCBI Taxonomy" id="1200984"/>
    <lineage>
        <taxon>Bacteria</taxon>
        <taxon>Bacillati</taxon>
        <taxon>Actinomycetota</taxon>
        <taxon>Actinomycetes</taxon>
        <taxon>Kitasatosporales</taxon>
        <taxon>Streptomycetaceae</taxon>
        <taxon>Streptomyces</taxon>
    </lineage>
</organism>
<accession>A0A7U9H932</accession>